<proteinExistence type="predicted"/>
<evidence type="ECO:0000313" key="1">
    <source>
        <dbReference type="EMBL" id="KAF7940002.1"/>
    </source>
</evidence>
<evidence type="ECO:0000313" key="2">
    <source>
        <dbReference type="Proteomes" id="UP000783213"/>
    </source>
</evidence>
<gene>
    <name evidence="1" type="ORF">EAE98_000129</name>
</gene>
<dbReference type="RefSeq" id="XP_038815424.1">
    <property type="nucleotide sequence ID" value="XM_038947747.1"/>
</dbReference>
<evidence type="ECO:0008006" key="3">
    <source>
        <dbReference type="Google" id="ProtNLM"/>
    </source>
</evidence>
<keyword evidence="2" id="KW-1185">Reference proteome</keyword>
<comment type="caution">
    <text evidence="1">The sequence shown here is derived from an EMBL/GenBank/DDBJ whole genome shotgun (WGS) entry which is preliminary data.</text>
</comment>
<dbReference type="Proteomes" id="UP000783213">
    <property type="component" value="Unassembled WGS sequence"/>
</dbReference>
<reference evidence="1 2" key="1">
    <citation type="journal article" date="2020" name="Genome Biol. Evol.">
        <title>Comparative genomics of Sclerotiniaceae.</title>
        <authorList>
            <person name="Valero Jimenez C.A."/>
            <person name="Steentjes M."/>
            <person name="Scholten O.E."/>
            <person name="Van Kan J.A.L."/>
        </authorList>
    </citation>
    <scope>NUCLEOTIDE SEQUENCE [LARGE SCALE GENOMIC DNA]</scope>
    <source>
        <strain evidence="1 2">B1</strain>
    </source>
</reference>
<sequence length="161" mass="18519">MDLTQPTGNTVTVNIDDESYHIHENLLMKDMDFFGTFQAHGSIFVDEEPDVELMEVAEVKYIFREAPALRSENVLQIFCVAQLHYQATQDKEYASVRDILLEVPAVLGSYLRLECDNLSDIVDYNPKYRGPREGRWCTFHIHDQGNEKDCAMKPNDDDDPS</sequence>
<accession>A0ABQ7J1T6</accession>
<organism evidence="1 2">
    <name type="scientific">Botrytis deweyae</name>
    <dbReference type="NCBI Taxonomy" id="2478750"/>
    <lineage>
        <taxon>Eukaryota</taxon>
        <taxon>Fungi</taxon>
        <taxon>Dikarya</taxon>
        <taxon>Ascomycota</taxon>
        <taxon>Pezizomycotina</taxon>
        <taxon>Leotiomycetes</taxon>
        <taxon>Helotiales</taxon>
        <taxon>Sclerotiniaceae</taxon>
        <taxon>Botrytis</taxon>
    </lineage>
</organism>
<name>A0ABQ7J1T6_9HELO</name>
<dbReference type="GeneID" id="62226904"/>
<protein>
    <recommendedName>
        <fullName evidence="3">BTB domain-containing protein</fullName>
    </recommendedName>
</protein>
<dbReference type="EMBL" id="RCSX01000001">
    <property type="protein sequence ID" value="KAF7940002.1"/>
    <property type="molecule type" value="Genomic_DNA"/>
</dbReference>